<organism evidence="1">
    <name type="scientific">uncultured Caudovirales phage</name>
    <dbReference type="NCBI Taxonomy" id="2100421"/>
    <lineage>
        <taxon>Viruses</taxon>
        <taxon>Duplodnaviria</taxon>
        <taxon>Heunggongvirae</taxon>
        <taxon>Uroviricota</taxon>
        <taxon>Caudoviricetes</taxon>
        <taxon>Peduoviridae</taxon>
        <taxon>Maltschvirus</taxon>
        <taxon>Maltschvirus maltsch</taxon>
    </lineage>
</organism>
<reference evidence="1" key="1">
    <citation type="submission" date="2020-05" db="EMBL/GenBank/DDBJ databases">
        <authorList>
            <person name="Chiriac C."/>
            <person name="Salcher M."/>
            <person name="Ghai R."/>
            <person name="Kavagutti S V."/>
        </authorList>
    </citation>
    <scope>NUCLEOTIDE SEQUENCE</scope>
</reference>
<evidence type="ECO:0000313" key="1">
    <source>
        <dbReference type="EMBL" id="CAB4219177.1"/>
    </source>
</evidence>
<proteinExistence type="predicted"/>
<gene>
    <name evidence="1" type="ORF">UFOVP1604_260</name>
</gene>
<protein>
    <submittedName>
        <fullName evidence="1">Uncharacterized protein</fullName>
    </submittedName>
</protein>
<accession>A0A6J5SXM7</accession>
<dbReference type="EMBL" id="LR797474">
    <property type="protein sequence ID" value="CAB4219177.1"/>
    <property type="molecule type" value="Genomic_DNA"/>
</dbReference>
<name>A0A6J5SXM7_9CAUD</name>
<sequence>MNFIKLHFEKFILAFMLIVFVQQCNNSSRLSKIEKQEKITNAQLDSMCTTKELNKYLEIEGLKAEKRMIQSTDRKILDVNRQSEIDSEIKKLESAK</sequence>